<accession>L1LDI2</accession>
<dbReference type="VEuPathDB" id="PiroplasmaDB:BEWA_053790"/>
<dbReference type="GO" id="GO:0008440">
    <property type="term" value="F:inositol-1,4,5-trisphosphate 3-kinase activity"/>
    <property type="evidence" value="ECO:0007669"/>
    <property type="project" value="TreeGrafter"/>
</dbReference>
<dbReference type="GO" id="GO:0005737">
    <property type="term" value="C:cytoplasm"/>
    <property type="evidence" value="ECO:0007669"/>
    <property type="project" value="TreeGrafter"/>
</dbReference>
<sequence>MSSAAPNLLPLEPLGIKEHKLSGTSFILRDIHKEFIYKVVPTYSATEAIFYSVAYRMNTPLDGLRGNDIKREDFKDLNFLVDNEIIPFFNGVVPLSHNIELSDQHTWYEIQSGKVTQICKAIKLENLLLGFEKPAVIDIKLGGHNINYDFNYGNLSEEDRLMFIEHWRNLKHTYRKAIINREPMSKQTFDISASDLGLPEQFDSLDRYSLHTLLKTWRQKQVASETTELELGFRISSIYIHDPLYKITSSEAKKLNSSEATHILQRIFSDRLNLQKCLLHTLKLLRDWISIQNSISVVASSILITFDQLNDNLCKAKWVDFAHVDAEKSIVFENHQPSNMMRGIDNLVRIIEKAKG</sequence>
<evidence type="ECO:0000313" key="9">
    <source>
        <dbReference type="EMBL" id="EKX73324.1"/>
    </source>
</evidence>
<evidence type="ECO:0000256" key="2">
    <source>
        <dbReference type="ARBA" id="ARBA00022679"/>
    </source>
</evidence>
<dbReference type="RefSeq" id="XP_004832776.1">
    <property type="nucleotide sequence ID" value="XM_004832719.1"/>
</dbReference>
<dbReference type="GO" id="GO:0005524">
    <property type="term" value="F:ATP binding"/>
    <property type="evidence" value="ECO:0007669"/>
    <property type="project" value="UniProtKB-KW"/>
</dbReference>
<dbReference type="SUPFAM" id="SSF56104">
    <property type="entry name" value="SAICAR synthase-like"/>
    <property type="match status" value="1"/>
</dbReference>
<dbReference type="PANTHER" id="PTHR12400:SF51">
    <property type="entry name" value="INOSITOL POLYPHOSPHATE MULTIKINASE"/>
    <property type="match status" value="1"/>
</dbReference>
<dbReference type="AlphaFoldDB" id="L1LDI2"/>
<dbReference type="GO" id="GO:0005634">
    <property type="term" value="C:nucleus"/>
    <property type="evidence" value="ECO:0007669"/>
    <property type="project" value="TreeGrafter"/>
</dbReference>
<keyword evidence="5" id="KW-0067">ATP-binding</keyword>
<dbReference type="eggNOG" id="ENOG502QX5P">
    <property type="taxonomic scope" value="Eukaryota"/>
</dbReference>
<dbReference type="KEGG" id="beq:BEWA_053790"/>
<keyword evidence="2 8" id="KW-0808">Transferase</keyword>
<organism evidence="9 10">
    <name type="scientific">Theileria equi strain WA</name>
    <dbReference type="NCBI Taxonomy" id="1537102"/>
    <lineage>
        <taxon>Eukaryota</taxon>
        <taxon>Sar</taxon>
        <taxon>Alveolata</taxon>
        <taxon>Apicomplexa</taxon>
        <taxon>Aconoidasida</taxon>
        <taxon>Piroplasmida</taxon>
        <taxon>Theileriidae</taxon>
        <taxon>Theileria</taxon>
    </lineage>
</organism>
<dbReference type="GO" id="GO:0032958">
    <property type="term" value="P:inositol phosphate biosynthetic process"/>
    <property type="evidence" value="ECO:0007669"/>
    <property type="project" value="InterPro"/>
</dbReference>
<dbReference type="Pfam" id="PF03770">
    <property type="entry name" value="IPK"/>
    <property type="match status" value="1"/>
</dbReference>
<evidence type="ECO:0000256" key="7">
    <source>
        <dbReference type="ARBA" id="ARBA00036525"/>
    </source>
</evidence>
<dbReference type="InterPro" id="IPR038286">
    <property type="entry name" value="IPK_sf"/>
</dbReference>
<evidence type="ECO:0000256" key="3">
    <source>
        <dbReference type="ARBA" id="ARBA00022741"/>
    </source>
</evidence>
<dbReference type="EC" id="2.7.-.-" evidence="8"/>
<comment type="catalytic activity">
    <reaction evidence="7">
        <text>1D-myo-inositol 1,3,4,6-tetrakisphosphate + ATP = 1D-myo-inositol 1,3,4,5,6-pentakisphosphate + ADP + H(+)</text>
        <dbReference type="Rhea" id="RHEA:12717"/>
        <dbReference type="ChEBI" id="CHEBI:15378"/>
        <dbReference type="ChEBI" id="CHEBI:30616"/>
        <dbReference type="ChEBI" id="CHEBI:57660"/>
        <dbReference type="ChEBI" id="CHEBI:57733"/>
        <dbReference type="ChEBI" id="CHEBI:456216"/>
        <dbReference type="EC" id="2.7.1.140"/>
    </reaction>
</comment>
<gene>
    <name evidence="9" type="ORF">BEWA_053790</name>
</gene>
<evidence type="ECO:0000256" key="1">
    <source>
        <dbReference type="ARBA" id="ARBA00007374"/>
    </source>
</evidence>
<dbReference type="Proteomes" id="UP000031512">
    <property type="component" value="Unassembled WGS sequence"/>
</dbReference>
<evidence type="ECO:0000256" key="5">
    <source>
        <dbReference type="ARBA" id="ARBA00022840"/>
    </source>
</evidence>
<dbReference type="Gene3D" id="3.30.470.160">
    <property type="entry name" value="Inositol polyphosphate kinase"/>
    <property type="match status" value="1"/>
</dbReference>
<comment type="caution">
    <text evidence="9">The sequence shown here is derived from an EMBL/GenBank/DDBJ whole genome shotgun (WGS) entry which is preliminary data.</text>
</comment>
<comment type="similarity">
    <text evidence="1 8">Belongs to the inositol phosphokinase (IPK) family.</text>
</comment>
<dbReference type="OrthoDB" id="338650at2759"/>
<reference evidence="9 10" key="1">
    <citation type="journal article" date="2012" name="BMC Genomics">
        <title>Comparative genomic analysis and phylogenetic position of Theileria equi.</title>
        <authorList>
            <person name="Kappmeyer L.S."/>
            <person name="Thiagarajan M."/>
            <person name="Herndon D.R."/>
            <person name="Ramsay J.D."/>
            <person name="Caler E."/>
            <person name="Djikeng A."/>
            <person name="Gillespie J.J."/>
            <person name="Lau A.O."/>
            <person name="Roalson E.H."/>
            <person name="Silva J.C."/>
            <person name="Silva M.G."/>
            <person name="Suarez C.E."/>
            <person name="Ueti M.W."/>
            <person name="Nene V.M."/>
            <person name="Mealey R.H."/>
            <person name="Knowles D.P."/>
            <person name="Brayton K.A."/>
        </authorList>
    </citation>
    <scope>NUCLEOTIDE SEQUENCE [LARGE SCALE GENOMIC DNA]</scope>
    <source>
        <strain evidence="9 10">WA</strain>
    </source>
</reference>
<evidence type="ECO:0000256" key="4">
    <source>
        <dbReference type="ARBA" id="ARBA00022777"/>
    </source>
</evidence>
<keyword evidence="3" id="KW-0547">Nucleotide-binding</keyword>
<dbReference type="PANTHER" id="PTHR12400">
    <property type="entry name" value="INOSITOL POLYPHOSPHATE KINASE"/>
    <property type="match status" value="1"/>
</dbReference>
<proteinExistence type="inferred from homology"/>
<name>L1LDI2_THEEQ</name>
<dbReference type="GO" id="GO:0047326">
    <property type="term" value="F:inositol-1,3,4,6-tetrakisphosphate 5-kinase activity"/>
    <property type="evidence" value="ECO:0007669"/>
    <property type="project" value="RHEA"/>
</dbReference>
<evidence type="ECO:0000256" key="6">
    <source>
        <dbReference type="ARBA" id="ARBA00036164"/>
    </source>
</evidence>
<protein>
    <recommendedName>
        <fullName evidence="8">Kinase</fullName>
        <ecNumber evidence="8">2.7.-.-</ecNumber>
    </recommendedName>
</protein>
<dbReference type="InterPro" id="IPR005522">
    <property type="entry name" value="IPK"/>
</dbReference>
<evidence type="ECO:0000313" key="10">
    <source>
        <dbReference type="Proteomes" id="UP000031512"/>
    </source>
</evidence>
<evidence type="ECO:0000256" key="8">
    <source>
        <dbReference type="RuleBase" id="RU363090"/>
    </source>
</evidence>
<keyword evidence="4 8" id="KW-0418">Kinase</keyword>
<keyword evidence="10" id="KW-1185">Reference proteome</keyword>
<dbReference type="EMBL" id="ACOU01000003">
    <property type="protein sequence ID" value="EKX73324.1"/>
    <property type="molecule type" value="Genomic_DNA"/>
</dbReference>
<dbReference type="GeneID" id="15802931"/>
<comment type="catalytic activity">
    <reaction evidence="6">
        <text>1D-myo-inositol 1,4,5-trisphosphate + 2 ATP = 1D-myo-inositol 1,3,4,5,6-pentakisphosphate + 2 ADP + 2 H(+)</text>
        <dbReference type="Rhea" id="RHEA:32359"/>
        <dbReference type="ChEBI" id="CHEBI:15378"/>
        <dbReference type="ChEBI" id="CHEBI:30616"/>
        <dbReference type="ChEBI" id="CHEBI:57733"/>
        <dbReference type="ChEBI" id="CHEBI:203600"/>
        <dbReference type="ChEBI" id="CHEBI:456216"/>
        <dbReference type="EC" id="2.7.1.151"/>
    </reaction>
</comment>